<feature type="transmembrane region" description="Helical" evidence="10">
    <location>
        <begin position="163"/>
        <end position="178"/>
    </location>
</feature>
<accession>A0A7S7SLI7</accession>
<dbReference type="GO" id="GO:0005886">
    <property type="term" value="C:plasma membrane"/>
    <property type="evidence" value="ECO:0007669"/>
    <property type="project" value="UniProtKB-SubCell"/>
</dbReference>
<keyword evidence="5 10" id="KW-1133">Transmembrane helix</keyword>
<evidence type="ECO:0000256" key="6">
    <source>
        <dbReference type="ARBA" id="ARBA00023098"/>
    </source>
</evidence>
<keyword evidence="6 10" id="KW-0443">Lipid metabolism</keyword>
<keyword evidence="4 10" id="KW-0812">Transmembrane</keyword>
<dbReference type="NCBIfam" id="TIGR00023">
    <property type="entry name" value="glycerol-3-phosphate 1-O-acyltransferase PlsY"/>
    <property type="match status" value="1"/>
</dbReference>
<comment type="catalytic activity">
    <reaction evidence="10">
        <text>an acyl phosphate + sn-glycerol 3-phosphate = a 1-acyl-sn-glycero-3-phosphate + phosphate</text>
        <dbReference type="Rhea" id="RHEA:34075"/>
        <dbReference type="ChEBI" id="CHEBI:43474"/>
        <dbReference type="ChEBI" id="CHEBI:57597"/>
        <dbReference type="ChEBI" id="CHEBI:57970"/>
        <dbReference type="ChEBI" id="CHEBI:59918"/>
        <dbReference type="EC" id="2.3.1.275"/>
    </reaction>
</comment>
<comment type="subunit">
    <text evidence="10">Probably interacts with PlsX.</text>
</comment>
<dbReference type="Pfam" id="PF02660">
    <property type="entry name" value="G3P_acyltransf"/>
    <property type="match status" value="1"/>
</dbReference>
<keyword evidence="1 10" id="KW-1003">Cell membrane</keyword>
<evidence type="ECO:0000256" key="1">
    <source>
        <dbReference type="ARBA" id="ARBA00022475"/>
    </source>
</evidence>
<dbReference type="InterPro" id="IPR003811">
    <property type="entry name" value="G3P_acylTferase_PlsY"/>
</dbReference>
<keyword evidence="12" id="KW-1185">Reference proteome</keyword>
<keyword evidence="7 10" id="KW-0472">Membrane</keyword>
<comment type="similarity">
    <text evidence="10">Belongs to the PlsY family.</text>
</comment>
<dbReference type="KEGG" id="pfer:IRI77_36040"/>
<dbReference type="EC" id="2.3.1.275" evidence="10"/>
<dbReference type="PANTHER" id="PTHR30309">
    <property type="entry name" value="INNER MEMBRANE PROTEIN YGIH"/>
    <property type="match status" value="1"/>
</dbReference>
<evidence type="ECO:0000256" key="4">
    <source>
        <dbReference type="ARBA" id="ARBA00022692"/>
    </source>
</evidence>
<evidence type="ECO:0000313" key="12">
    <source>
        <dbReference type="Proteomes" id="UP000593892"/>
    </source>
</evidence>
<evidence type="ECO:0000256" key="2">
    <source>
        <dbReference type="ARBA" id="ARBA00022516"/>
    </source>
</evidence>
<evidence type="ECO:0000256" key="10">
    <source>
        <dbReference type="HAMAP-Rule" id="MF_01043"/>
    </source>
</evidence>
<keyword evidence="11" id="KW-0012">Acyltransferase</keyword>
<dbReference type="RefSeq" id="WP_194449753.1">
    <property type="nucleotide sequence ID" value="NZ_CP063849.1"/>
</dbReference>
<dbReference type="Proteomes" id="UP000593892">
    <property type="component" value="Chromosome"/>
</dbReference>
<evidence type="ECO:0000256" key="9">
    <source>
        <dbReference type="ARBA" id="ARBA00023264"/>
    </source>
</evidence>
<dbReference type="EMBL" id="CP063849">
    <property type="protein sequence ID" value="QOY88090.1"/>
    <property type="molecule type" value="Genomic_DNA"/>
</dbReference>
<keyword evidence="9 10" id="KW-1208">Phospholipid metabolism</keyword>
<protein>
    <recommendedName>
        <fullName evidence="10">Glycerol-3-phosphate acyltransferase</fullName>
    </recommendedName>
    <alternativeName>
        <fullName evidence="10">Acyl-PO4 G3P acyltransferase</fullName>
    </alternativeName>
    <alternativeName>
        <fullName evidence="10">Acyl-phosphate--glycerol-3-phosphate acyltransferase</fullName>
    </alternativeName>
    <alternativeName>
        <fullName evidence="10">G3P acyltransferase</fullName>
        <shortName evidence="10">GPAT</shortName>
        <ecNumber evidence="10">2.3.1.275</ecNumber>
    </alternativeName>
    <alternativeName>
        <fullName evidence="10">Lysophosphatidic acid synthase</fullName>
        <shortName evidence="10">LPA synthase</shortName>
    </alternativeName>
</protein>
<evidence type="ECO:0000256" key="7">
    <source>
        <dbReference type="ARBA" id="ARBA00023136"/>
    </source>
</evidence>
<comment type="pathway">
    <text evidence="10">Lipid metabolism; phospholipid metabolism.</text>
</comment>
<organism evidence="11 12">
    <name type="scientific">Paludibaculum fermentans</name>
    <dbReference type="NCBI Taxonomy" id="1473598"/>
    <lineage>
        <taxon>Bacteria</taxon>
        <taxon>Pseudomonadati</taxon>
        <taxon>Acidobacteriota</taxon>
        <taxon>Terriglobia</taxon>
        <taxon>Bryobacterales</taxon>
        <taxon>Bryobacteraceae</taxon>
        <taxon>Paludibaculum</taxon>
    </lineage>
</organism>
<dbReference type="AlphaFoldDB" id="A0A7S7SLI7"/>
<dbReference type="SMART" id="SM01207">
    <property type="entry name" value="G3P_acyltransf"/>
    <property type="match status" value="1"/>
</dbReference>
<name>A0A7S7SLI7_PALFE</name>
<dbReference type="HAMAP" id="MF_01043">
    <property type="entry name" value="PlsY"/>
    <property type="match status" value="1"/>
</dbReference>
<keyword evidence="3 10" id="KW-0808">Transferase</keyword>
<dbReference type="GO" id="GO:0043772">
    <property type="term" value="F:acyl-phosphate glycerol-3-phosphate acyltransferase activity"/>
    <property type="evidence" value="ECO:0007669"/>
    <property type="project" value="UniProtKB-UniRule"/>
</dbReference>
<reference evidence="11 12" key="1">
    <citation type="submission" date="2020-10" db="EMBL/GenBank/DDBJ databases">
        <title>Complete genome sequence of Paludibaculum fermentans P105T, a facultatively anaerobic acidobacterium capable of dissimilatory Fe(III) reduction.</title>
        <authorList>
            <person name="Dedysh S.N."/>
            <person name="Beletsky A.V."/>
            <person name="Kulichevskaya I.S."/>
            <person name="Mardanov A.V."/>
            <person name="Ravin N.V."/>
        </authorList>
    </citation>
    <scope>NUCLEOTIDE SEQUENCE [LARGE SCALE GENOMIC DNA]</scope>
    <source>
        <strain evidence="11 12">P105</strain>
    </source>
</reference>
<proteinExistence type="inferred from homology"/>
<feature type="transmembrane region" description="Helical" evidence="10">
    <location>
        <begin position="6"/>
        <end position="24"/>
    </location>
</feature>
<feature type="transmembrane region" description="Helical" evidence="10">
    <location>
        <begin position="111"/>
        <end position="132"/>
    </location>
</feature>
<dbReference type="UniPathway" id="UPA00085"/>
<keyword evidence="8 10" id="KW-0594">Phospholipid biosynthesis</keyword>
<comment type="function">
    <text evidence="10">Catalyzes the transfer of an acyl group from acyl-phosphate (acyl-PO(4)) to glycerol-3-phosphate (G3P) to form lysophosphatidic acid (LPA). This enzyme utilizes acyl-phosphate as fatty acyl donor, but not acyl-CoA or acyl-ACP.</text>
</comment>
<keyword evidence="2 10" id="KW-0444">Lipid biosynthesis</keyword>
<dbReference type="GO" id="GO:0008654">
    <property type="term" value="P:phospholipid biosynthetic process"/>
    <property type="evidence" value="ECO:0007669"/>
    <property type="project" value="UniProtKB-UniRule"/>
</dbReference>
<comment type="subcellular location">
    <subcellularLocation>
        <location evidence="10">Cell membrane</location>
        <topology evidence="10">Multi-pass membrane protein</topology>
    </subcellularLocation>
</comment>
<evidence type="ECO:0000256" key="3">
    <source>
        <dbReference type="ARBA" id="ARBA00022679"/>
    </source>
</evidence>
<evidence type="ECO:0000256" key="8">
    <source>
        <dbReference type="ARBA" id="ARBA00023209"/>
    </source>
</evidence>
<sequence length="201" mass="21349">MTTPLLILLAAYLLGGVPFGYILVRLKTGQDVRSMGSGNIGATNVLRTSGRGIGILTLLLDIGKGWLSVWIMSHFTNGDLSWMAAAAVAVVLGHAFPIFLKFQGGKAVASFAGAALALAPAALLGVIIVFVLVVAVTRFISLGSILGAALFPLGVWLIYHPEWPVMLAVTFCGAFVVWRHKSNIQRLRAGTENVFRFGGKK</sequence>
<dbReference type="PANTHER" id="PTHR30309:SF0">
    <property type="entry name" value="GLYCEROL-3-PHOSPHATE ACYLTRANSFERASE-RELATED"/>
    <property type="match status" value="1"/>
</dbReference>
<feature type="transmembrane region" description="Helical" evidence="10">
    <location>
        <begin position="80"/>
        <end position="99"/>
    </location>
</feature>
<gene>
    <name evidence="10 11" type="primary">plsY</name>
    <name evidence="11" type="ORF">IRI77_36040</name>
</gene>
<evidence type="ECO:0000313" key="11">
    <source>
        <dbReference type="EMBL" id="QOY88090.1"/>
    </source>
</evidence>
<evidence type="ECO:0000256" key="5">
    <source>
        <dbReference type="ARBA" id="ARBA00022989"/>
    </source>
</evidence>